<dbReference type="PANTHER" id="PTHR43391">
    <property type="entry name" value="RETINOL DEHYDROGENASE-RELATED"/>
    <property type="match status" value="1"/>
</dbReference>
<evidence type="ECO:0000256" key="1">
    <source>
        <dbReference type="ARBA" id="ARBA00006484"/>
    </source>
</evidence>
<dbReference type="PANTHER" id="PTHR43391:SF26">
    <property type="entry name" value="BLL7251 PROTEIN"/>
    <property type="match status" value="1"/>
</dbReference>
<evidence type="ECO:0000256" key="2">
    <source>
        <dbReference type="ARBA" id="ARBA00023002"/>
    </source>
</evidence>
<dbReference type="Proteomes" id="UP000183208">
    <property type="component" value="Unassembled WGS sequence"/>
</dbReference>
<organism evidence="3 4">
    <name type="scientific">Bradyrhizobium lablabi</name>
    <dbReference type="NCBI Taxonomy" id="722472"/>
    <lineage>
        <taxon>Bacteria</taxon>
        <taxon>Pseudomonadati</taxon>
        <taxon>Pseudomonadota</taxon>
        <taxon>Alphaproteobacteria</taxon>
        <taxon>Hyphomicrobiales</taxon>
        <taxon>Nitrobacteraceae</taxon>
        <taxon>Bradyrhizobium</taxon>
    </lineage>
</organism>
<keyword evidence="2" id="KW-0560">Oxidoreductase</keyword>
<gene>
    <name evidence="3" type="ORF">SAMN05444171_6421</name>
</gene>
<dbReference type="SUPFAM" id="SSF51735">
    <property type="entry name" value="NAD(P)-binding Rossmann-fold domains"/>
    <property type="match status" value="1"/>
</dbReference>
<dbReference type="AlphaFoldDB" id="A0A1M7G3U2"/>
<dbReference type="PRINTS" id="PR00081">
    <property type="entry name" value="GDHRDH"/>
</dbReference>
<dbReference type="Pfam" id="PF00106">
    <property type="entry name" value="adh_short"/>
    <property type="match status" value="1"/>
</dbReference>
<sequence>MADGFDAVGKVAVVTGGGSGIGQALCAALVQHGIRGVVVTDRNIEAARRVAAAINEAYPHGPAVALELDVAKSRSVEAAVEKVEVEIGPIDLWCSNAGIHTGNGLGETNDWRMSLDVNLMGHVNAARAVIPRMAARRGGHLVVTASAAGLLTDFRCAPYAASKHAAVALAEWLSITYADDGVSISCVCPESVRTGMTKPSSLKAGVSSNFLEAEDVAREILEALKARRFLVLPHPKVAEYEQRRAADRENWLGRMRAARRKLTQVTPSAAAS</sequence>
<name>A0A1M7G3U2_9BRAD</name>
<dbReference type="InterPro" id="IPR002347">
    <property type="entry name" value="SDR_fam"/>
</dbReference>
<dbReference type="InterPro" id="IPR036291">
    <property type="entry name" value="NAD(P)-bd_dom_sf"/>
</dbReference>
<protein>
    <submittedName>
        <fullName evidence="3">Short-chain dehydrogenase</fullName>
    </submittedName>
</protein>
<reference evidence="3 4" key="1">
    <citation type="submission" date="2016-10" db="EMBL/GenBank/DDBJ databases">
        <authorList>
            <person name="de Groot N.N."/>
        </authorList>
    </citation>
    <scope>NUCLEOTIDE SEQUENCE [LARGE SCALE GENOMIC DNA]</scope>
    <source>
        <strain evidence="3 4">GAS522</strain>
    </source>
</reference>
<accession>A0A1M7G3U2</accession>
<evidence type="ECO:0000313" key="4">
    <source>
        <dbReference type="Proteomes" id="UP000183208"/>
    </source>
</evidence>
<dbReference type="RefSeq" id="WP_074827588.1">
    <property type="nucleotide sequence ID" value="NZ_FNTI01000001.1"/>
</dbReference>
<dbReference type="GO" id="GO:0016491">
    <property type="term" value="F:oxidoreductase activity"/>
    <property type="evidence" value="ECO:0007669"/>
    <property type="project" value="UniProtKB-KW"/>
</dbReference>
<dbReference type="Gene3D" id="3.40.50.720">
    <property type="entry name" value="NAD(P)-binding Rossmann-like Domain"/>
    <property type="match status" value="1"/>
</dbReference>
<dbReference type="EMBL" id="FNTI01000001">
    <property type="protein sequence ID" value="SEE14769.1"/>
    <property type="molecule type" value="Genomic_DNA"/>
</dbReference>
<proteinExistence type="inferred from homology"/>
<comment type="similarity">
    <text evidence="1">Belongs to the short-chain dehydrogenases/reductases (SDR) family.</text>
</comment>
<dbReference type="InterPro" id="IPR020904">
    <property type="entry name" value="Sc_DH/Rdtase_CS"/>
</dbReference>
<dbReference type="PROSITE" id="PS00061">
    <property type="entry name" value="ADH_SHORT"/>
    <property type="match status" value="1"/>
</dbReference>
<evidence type="ECO:0000313" key="3">
    <source>
        <dbReference type="EMBL" id="SEE14769.1"/>
    </source>
</evidence>
<dbReference type="CDD" id="cd05233">
    <property type="entry name" value="SDR_c"/>
    <property type="match status" value="1"/>
</dbReference>
<dbReference type="OrthoDB" id="210852at2"/>